<dbReference type="Proteomes" id="UP000823749">
    <property type="component" value="Chromosome 2"/>
</dbReference>
<evidence type="ECO:0000313" key="2">
    <source>
        <dbReference type="EMBL" id="KAG5560700.1"/>
    </source>
</evidence>
<feature type="transmembrane region" description="Helical" evidence="1">
    <location>
        <begin position="30"/>
        <end position="49"/>
    </location>
</feature>
<evidence type="ECO:0000313" key="3">
    <source>
        <dbReference type="Proteomes" id="UP000823749"/>
    </source>
</evidence>
<keyword evidence="1" id="KW-0812">Transmembrane</keyword>
<organism evidence="2 3">
    <name type="scientific">Rhododendron griersonianum</name>
    <dbReference type="NCBI Taxonomy" id="479676"/>
    <lineage>
        <taxon>Eukaryota</taxon>
        <taxon>Viridiplantae</taxon>
        <taxon>Streptophyta</taxon>
        <taxon>Embryophyta</taxon>
        <taxon>Tracheophyta</taxon>
        <taxon>Spermatophyta</taxon>
        <taxon>Magnoliopsida</taxon>
        <taxon>eudicotyledons</taxon>
        <taxon>Gunneridae</taxon>
        <taxon>Pentapetalae</taxon>
        <taxon>asterids</taxon>
        <taxon>Ericales</taxon>
        <taxon>Ericaceae</taxon>
        <taxon>Ericoideae</taxon>
        <taxon>Rhodoreae</taxon>
        <taxon>Rhododendron</taxon>
    </lineage>
</organism>
<name>A0AAV6L7K8_9ERIC</name>
<keyword evidence="1" id="KW-1133">Transmembrane helix</keyword>
<sequence length="61" mass="7191">MKKMIESEAEEYALLQRNKYVVLLRSKKKVRGVCLSVLVFVSVFFWRSWGRAFGDSSFYCC</sequence>
<comment type="caution">
    <text evidence="2">The sequence shown here is derived from an EMBL/GenBank/DDBJ whole genome shotgun (WGS) entry which is preliminary data.</text>
</comment>
<keyword evidence="3" id="KW-1185">Reference proteome</keyword>
<keyword evidence="1" id="KW-0472">Membrane</keyword>
<evidence type="ECO:0000256" key="1">
    <source>
        <dbReference type="SAM" id="Phobius"/>
    </source>
</evidence>
<accession>A0AAV6L7K8</accession>
<dbReference type="EMBL" id="JACTNZ010000002">
    <property type="protein sequence ID" value="KAG5560700.1"/>
    <property type="molecule type" value="Genomic_DNA"/>
</dbReference>
<reference evidence="2" key="1">
    <citation type="submission" date="2020-08" db="EMBL/GenBank/DDBJ databases">
        <title>Plant Genome Project.</title>
        <authorList>
            <person name="Zhang R.-G."/>
        </authorList>
    </citation>
    <scope>NUCLEOTIDE SEQUENCE</scope>
    <source>
        <strain evidence="2">WSP0</strain>
        <tissue evidence="2">Leaf</tissue>
    </source>
</reference>
<protein>
    <submittedName>
        <fullName evidence="2">Uncharacterized protein</fullName>
    </submittedName>
</protein>
<proteinExistence type="predicted"/>
<dbReference type="AlphaFoldDB" id="A0AAV6L7K8"/>
<gene>
    <name evidence="2" type="ORF">RHGRI_003887</name>
</gene>